<feature type="compositionally biased region" description="Basic and acidic residues" evidence="1">
    <location>
        <begin position="1"/>
        <end position="19"/>
    </location>
</feature>
<dbReference type="EMBL" id="DS995723">
    <property type="protein sequence ID" value="EGE02568.1"/>
    <property type="molecule type" value="Genomic_DNA"/>
</dbReference>
<dbReference type="Proteomes" id="UP000009169">
    <property type="component" value="Unassembled WGS sequence"/>
</dbReference>
<evidence type="ECO:0000313" key="2">
    <source>
        <dbReference type="EMBL" id="EGE02568.1"/>
    </source>
</evidence>
<keyword evidence="3" id="KW-1185">Reference proteome</keyword>
<organism evidence="2 3">
    <name type="scientific">Trichophyton equinum (strain ATCC MYA-4606 / CBS 127.97)</name>
    <name type="common">Horse ringworm fungus</name>
    <dbReference type="NCBI Taxonomy" id="559882"/>
    <lineage>
        <taxon>Eukaryota</taxon>
        <taxon>Fungi</taxon>
        <taxon>Dikarya</taxon>
        <taxon>Ascomycota</taxon>
        <taxon>Pezizomycotina</taxon>
        <taxon>Eurotiomycetes</taxon>
        <taxon>Eurotiomycetidae</taxon>
        <taxon>Onygenales</taxon>
        <taxon>Arthrodermataceae</taxon>
        <taxon>Trichophyton</taxon>
    </lineage>
</organism>
<dbReference type="AlphaFoldDB" id="F2PKX0"/>
<evidence type="ECO:0000313" key="3">
    <source>
        <dbReference type="Proteomes" id="UP000009169"/>
    </source>
</evidence>
<accession>F2PKX0</accession>
<proteinExistence type="predicted"/>
<dbReference type="HOGENOM" id="CLU_2005514_0_0_1"/>
<feature type="compositionally biased region" description="Polar residues" evidence="1">
    <location>
        <begin position="65"/>
        <end position="76"/>
    </location>
</feature>
<reference evidence="3" key="1">
    <citation type="journal article" date="2012" name="MBio">
        <title>Comparative genome analysis of Trichophyton rubrum and related dermatophytes reveals candidate genes involved in infection.</title>
        <authorList>
            <person name="Martinez D.A."/>
            <person name="Oliver B.G."/>
            <person name="Graeser Y."/>
            <person name="Goldberg J.M."/>
            <person name="Li W."/>
            <person name="Martinez-Rossi N.M."/>
            <person name="Monod M."/>
            <person name="Shelest E."/>
            <person name="Barton R.C."/>
            <person name="Birch E."/>
            <person name="Brakhage A.A."/>
            <person name="Chen Z."/>
            <person name="Gurr S.J."/>
            <person name="Heiman D."/>
            <person name="Heitman J."/>
            <person name="Kosti I."/>
            <person name="Rossi A."/>
            <person name="Saif S."/>
            <person name="Samalova M."/>
            <person name="Saunders C.W."/>
            <person name="Shea T."/>
            <person name="Summerbell R.C."/>
            <person name="Xu J."/>
            <person name="Young S."/>
            <person name="Zeng Q."/>
            <person name="Birren B.W."/>
            <person name="Cuomo C.A."/>
            <person name="White T.C."/>
        </authorList>
    </citation>
    <scope>NUCLEOTIDE SEQUENCE [LARGE SCALE GENOMIC DNA]</scope>
    <source>
        <strain evidence="3">ATCC MYA-4606 / CBS 127.97</strain>
    </source>
</reference>
<dbReference type="VEuPathDB" id="FungiDB:TEQG_01603"/>
<sequence length="124" mass="14092">MLRCQSKEEREAKQREPARWSEAGPGMRAGRGLERRVAGSVKRKKRLPTCSRDPAIPCPVAQGMDEQQTTATSSRAGGSLESRVEGVWKTFEGRLRVWSLKFFASFSFDQLFPFSFFSAEEEER</sequence>
<name>F2PKX0_TRIEC</name>
<evidence type="ECO:0000256" key="1">
    <source>
        <dbReference type="SAM" id="MobiDB-lite"/>
    </source>
</evidence>
<protein>
    <submittedName>
        <fullName evidence="2">Uncharacterized protein</fullName>
    </submittedName>
</protein>
<gene>
    <name evidence="2" type="ORF">TEQG_01603</name>
</gene>
<feature type="region of interest" description="Disordered" evidence="1">
    <location>
        <begin position="1"/>
        <end position="79"/>
    </location>
</feature>